<reference evidence="2" key="1">
    <citation type="journal article" date="2012" name="Mol. Plant Microbe Interact.">
        <title>A highly conserved effector in Fusarium oxysporum is required for full virulence on Arabidopsis.</title>
        <authorList>
            <person name="Thatcher L.F."/>
            <person name="Gardiner D.M."/>
            <person name="Kazan K."/>
            <person name="Manners J."/>
        </authorList>
    </citation>
    <scope>NUCLEOTIDE SEQUENCE [LARGE SCALE GENOMIC DNA]</scope>
    <source>
        <strain evidence="2">Fo5176</strain>
    </source>
</reference>
<gene>
    <name evidence="2" type="ORF">FOXB_10190</name>
</gene>
<proteinExistence type="predicted"/>
<comment type="caution">
    <text evidence="2">The sequence shown here is derived from an EMBL/GenBank/DDBJ whole genome shotgun (WGS) entry which is preliminary data.</text>
</comment>
<feature type="compositionally biased region" description="Polar residues" evidence="1">
    <location>
        <begin position="9"/>
        <end position="21"/>
    </location>
</feature>
<evidence type="ECO:0000313" key="2">
    <source>
        <dbReference type="EMBL" id="EGU79292.1"/>
    </source>
</evidence>
<name>F9FUV9_FUSOF</name>
<protein>
    <submittedName>
        <fullName evidence="2">Uncharacterized protein</fullName>
    </submittedName>
</protein>
<dbReference type="EMBL" id="AFQF01002691">
    <property type="protein sequence ID" value="EGU79292.1"/>
    <property type="molecule type" value="Genomic_DNA"/>
</dbReference>
<accession>F9FUV9</accession>
<evidence type="ECO:0000256" key="1">
    <source>
        <dbReference type="SAM" id="MobiDB-lite"/>
    </source>
</evidence>
<dbReference type="OrthoDB" id="10282434at2759"/>
<sequence length="101" mass="11450">MDYPYRQYGSASSRTLTQTAHNDAYGGKHQPVTSPYPDQSALVAMLDPAYHMTQLVRAWPFMTQVDEEICTGRVMTREKALEDLQVSVIVLSFLTIMYMAL</sequence>
<organism evidence="2">
    <name type="scientific">Fusarium oxysporum (strain Fo5176)</name>
    <name type="common">Fusarium vascular wilt</name>
    <dbReference type="NCBI Taxonomy" id="660025"/>
    <lineage>
        <taxon>Eukaryota</taxon>
        <taxon>Fungi</taxon>
        <taxon>Dikarya</taxon>
        <taxon>Ascomycota</taxon>
        <taxon>Pezizomycotina</taxon>
        <taxon>Sordariomycetes</taxon>
        <taxon>Hypocreomycetidae</taxon>
        <taxon>Hypocreales</taxon>
        <taxon>Nectriaceae</taxon>
        <taxon>Fusarium</taxon>
        <taxon>Fusarium oxysporum species complex</taxon>
    </lineage>
</organism>
<feature type="region of interest" description="Disordered" evidence="1">
    <location>
        <begin position="1"/>
        <end position="31"/>
    </location>
</feature>
<dbReference type="AlphaFoldDB" id="F9FUV9"/>